<dbReference type="Pfam" id="PF00053">
    <property type="entry name" value="EGF_laminin"/>
    <property type="match status" value="7"/>
</dbReference>
<feature type="disulfide bond" evidence="8">
    <location>
        <begin position="74"/>
        <end position="83"/>
    </location>
</feature>
<evidence type="ECO:0008006" key="14">
    <source>
        <dbReference type="Google" id="ProtNLM"/>
    </source>
</evidence>
<dbReference type="InterPro" id="IPR000742">
    <property type="entry name" value="EGF"/>
</dbReference>
<dbReference type="AlphaFoldDB" id="A0AAV7T6K0"/>
<keyword evidence="4" id="KW-0964">Secreted</keyword>
<keyword evidence="4" id="KW-0272">Extracellular matrix</keyword>
<evidence type="ECO:0000256" key="1">
    <source>
        <dbReference type="ARBA" id="ARBA00004302"/>
    </source>
</evidence>
<evidence type="ECO:0000259" key="11">
    <source>
        <dbReference type="PROSITE" id="PS51115"/>
    </source>
</evidence>
<dbReference type="GO" id="GO:0005576">
    <property type="term" value="C:extracellular region"/>
    <property type="evidence" value="ECO:0007669"/>
    <property type="project" value="UniProtKB-ARBA"/>
</dbReference>
<feature type="disulfide bond" evidence="8">
    <location>
        <begin position="104"/>
        <end position="116"/>
    </location>
</feature>
<dbReference type="PROSITE" id="PS01248">
    <property type="entry name" value="EGF_LAM_1"/>
    <property type="match status" value="2"/>
</dbReference>
<comment type="caution">
    <text evidence="8">Lacks conserved residue(s) required for the propagation of feature annotation.</text>
</comment>
<reference evidence="12" key="1">
    <citation type="journal article" date="2022" name="bioRxiv">
        <title>Sequencing and chromosome-scale assembly of the giantPleurodeles waltlgenome.</title>
        <authorList>
            <person name="Brown T."/>
            <person name="Elewa A."/>
            <person name="Iarovenko S."/>
            <person name="Subramanian E."/>
            <person name="Araus A.J."/>
            <person name="Petzold A."/>
            <person name="Susuki M."/>
            <person name="Suzuki K.-i.T."/>
            <person name="Hayashi T."/>
            <person name="Toyoda A."/>
            <person name="Oliveira C."/>
            <person name="Osipova E."/>
            <person name="Leigh N.D."/>
            <person name="Simon A."/>
            <person name="Yun M.H."/>
        </authorList>
    </citation>
    <scope>NUCLEOTIDE SEQUENCE</scope>
    <source>
        <strain evidence="12">20211129_DDA</strain>
        <tissue evidence="12">Liver</tissue>
    </source>
</reference>
<keyword evidence="2" id="KW-0732">Signal</keyword>
<dbReference type="SUPFAM" id="SSF57196">
    <property type="entry name" value="EGF/Laminin"/>
    <property type="match status" value="6"/>
</dbReference>
<keyword evidence="3" id="KW-0677">Repeat</keyword>
<dbReference type="FunFam" id="2.10.25.10:FF:000533">
    <property type="entry name" value="Laminin subunit gamma 2"/>
    <property type="match status" value="1"/>
</dbReference>
<keyword evidence="13" id="KW-1185">Reference proteome</keyword>
<evidence type="ECO:0000256" key="6">
    <source>
        <dbReference type="ARBA" id="ARBA00023180"/>
    </source>
</evidence>
<feature type="disulfide bond" evidence="8">
    <location>
        <begin position="563"/>
        <end position="572"/>
    </location>
</feature>
<evidence type="ECO:0000256" key="2">
    <source>
        <dbReference type="ARBA" id="ARBA00022729"/>
    </source>
</evidence>
<dbReference type="FunFam" id="2.10.25.10:FF:000067">
    <property type="entry name" value="Laminin subunit gamma 1"/>
    <property type="match status" value="1"/>
</dbReference>
<proteinExistence type="predicted"/>
<evidence type="ECO:0000256" key="5">
    <source>
        <dbReference type="ARBA" id="ARBA00023157"/>
    </source>
</evidence>
<evidence type="ECO:0000256" key="7">
    <source>
        <dbReference type="ARBA" id="ARBA00023292"/>
    </source>
</evidence>
<dbReference type="GO" id="GO:0007411">
    <property type="term" value="P:axon guidance"/>
    <property type="evidence" value="ECO:0007669"/>
    <property type="project" value="TreeGrafter"/>
</dbReference>
<dbReference type="SMART" id="SM00181">
    <property type="entry name" value="EGF"/>
    <property type="match status" value="5"/>
</dbReference>
<dbReference type="GO" id="GO:0009887">
    <property type="term" value="P:animal organ morphogenesis"/>
    <property type="evidence" value="ECO:0007669"/>
    <property type="project" value="TreeGrafter"/>
</dbReference>
<evidence type="ECO:0000256" key="4">
    <source>
        <dbReference type="ARBA" id="ARBA00022869"/>
    </source>
</evidence>
<dbReference type="CDD" id="cd00055">
    <property type="entry name" value="EGF_Lam"/>
    <property type="match status" value="5"/>
</dbReference>
<keyword evidence="9" id="KW-0175">Coiled coil</keyword>
<dbReference type="GO" id="GO:0005604">
    <property type="term" value="C:basement membrane"/>
    <property type="evidence" value="ECO:0007669"/>
    <property type="project" value="UniProtKB-SubCell"/>
</dbReference>
<dbReference type="FunFam" id="2.10.25.10:FF:000399">
    <property type="entry name" value="Laminin subunit gamma 2"/>
    <property type="match status" value="1"/>
</dbReference>
<dbReference type="EMBL" id="JANPWB010000007">
    <property type="protein sequence ID" value="KAJ1172098.1"/>
    <property type="molecule type" value="Genomic_DNA"/>
</dbReference>
<evidence type="ECO:0000259" key="10">
    <source>
        <dbReference type="PROSITE" id="PS50027"/>
    </source>
</evidence>
<gene>
    <name evidence="12" type="ORF">NDU88_003950</name>
</gene>
<sequence length="1198" mass="130283">MPLGPVSRLPGNKGDTMGWLTGFLSLSVCLSLYLPTATGTARREVCDCNGKSTQCIFDRALWRQTGNGFRCLNCLDNTDGLHCERCKEGYHRLQNSNGDVCRLCNCNLSGSVSAQCDTYGRCHCKPGVMGEKCDRCLPGFHSFTQAGCVPEKKSLDRRCDCDPAGSVGHCDAVTGRCVCKASVTGDRCDRCKPGYYNLNAQHPEGCSKCFCYGHSSSCRSAQDYSVYEISSHFQQDTEGWRAVRSNGSPAPLRWSHRHHDVYATARREDPVYYTAPAKFLGNQLLSYGQELSFNYRVDRGGRRPSAQDVVLEGAGLRITAPLAQIGTTLPCAITKRYTFRLDELAENKWSPQLSYMEYRRLLRNLTAIQIRATYGEYSTGYMGNFTLVSARPISGAPAPWVERCTCPPEYQGQFCEKCAPGYRRKSAGLGPFSSCVPCNCLGGGVCDPDTGDCYAGDENPDQDCPECPAGSYNDPQDPRSCRPCPCRDGFGCSVMPETEEVVCNTCPAGVTGARCDICADGHFGDPIGQRGPARPCSPCSCNSNVDPLESENCDPWSGECLKCLYNTAGFNCERCKEGFYGNPMALTPAEKCKACSCHPVGAESQLCQSDGTCRCKANFEGPRCQHPRCPTCYVEVKSQMDQHQRQLKDLEALVSGVQAGDITVNNAELEARIREAQQSALGMRKEAETLEGSNRSLRSRFSKLKAEQASTQQNMDRVQVDAGGLQTLAGQYQGQMQETRRLIEKARLELEGSKVTLQEMNVPPSASSALAQEALELANRHTQEAGAVEQAAQDAQGDSSTALELLRTALITGGAGVSVQGLTKRLDAAKMAAGELEADVLSSVGAAERAYHSSLQISNAFTELPDINMAAFQTQASRARLEADTLSSNMDRRMEEYSTLQGNLVAWEIEAKHLLQRGASGRVKADQLLSRANAAKSRALEALSTGNITFYEVEEILKSLRGFDIKVDDNRLDAENAMKRLPVIKVKVDRATATTSQAEAALGSASMDAASASATASQAQGISAAIGLGLRQLNMDVNSTADRVLALEQGITPLRKLTGEVEGELESKSQEAEGDTSLVQTTMQAAQGCQLRSHNANTAVEETLGILEGVLKLMDQPLEVDEEGVRALNESLTKARMQINGRLRPRMLEMEEVAGLQRQRILSLEGSIDQILLDVENLELIKKSLPPNCYNTPTQERP</sequence>
<feature type="coiled-coil region" evidence="9">
    <location>
        <begin position="633"/>
        <end position="749"/>
    </location>
</feature>
<evidence type="ECO:0000256" key="9">
    <source>
        <dbReference type="SAM" id="Coils"/>
    </source>
</evidence>
<keyword evidence="7 8" id="KW-0424">Laminin EGF-like domain</keyword>
<dbReference type="FunFam" id="2.10.25.10:FF:000441">
    <property type="entry name" value="Laminin subunit gamma 2"/>
    <property type="match status" value="1"/>
</dbReference>
<feature type="domain" description="Laminin EGF-like" evidence="10">
    <location>
        <begin position="539"/>
        <end position="594"/>
    </location>
</feature>
<organism evidence="12 13">
    <name type="scientific">Pleurodeles waltl</name>
    <name type="common">Iberian ribbed newt</name>
    <dbReference type="NCBI Taxonomy" id="8319"/>
    <lineage>
        <taxon>Eukaryota</taxon>
        <taxon>Metazoa</taxon>
        <taxon>Chordata</taxon>
        <taxon>Craniata</taxon>
        <taxon>Vertebrata</taxon>
        <taxon>Euteleostomi</taxon>
        <taxon>Amphibia</taxon>
        <taxon>Batrachia</taxon>
        <taxon>Caudata</taxon>
        <taxon>Salamandroidea</taxon>
        <taxon>Salamandridae</taxon>
        <taxon>Pleurodelinae</taxon>
        <taxon>Pleurodeles</taxon>
    </lineage>
</organism>
<dbReference type="SMART" id="SM00180">
    <property type="entry name" value="EGF_Lam"/>
    <property type="match status" value="7"/>
</dbReference>
<dbReference type="PROSITE" id="PS50027">
    <property type="entry name" value="EGF_LAM_2"/>
    <property type="match status" value="4"/>
</dbReference>
<dbReference type="InterPro" id="IPR050440">
    <property type="entry name" value="Laminin/Netrin_ECM"/>
</dbReference>
<evidence type="ECO:0000256" key="3">
    <source>
        <dbReference type="ARBA" id="ARBA00022737"/>
    </source>
</evidence>
<dbReference type="PANTHER" id="PTHR10574">
    <property type="entry name" value="NETRIN/LAMININ-RELATED"/>
    <property type="match status" value="1"/>
</dbReference>
<keyword evidence="6" id="KW-0325">Glycoprotein</keyword>
<evidence type="ECO:0000256" key="8">
    <source>
        <dbReference type="PROSITE-ProRule" id="PRU00460"/>
    </source>
</evidence>
<dbReference type="InterPro" id="IPR000034">
    <property type="entry name" value="Laminin_IV"/>
</dbReference>
<dbReference type="Pfam" id="PF00052">
    <property type="entry name" value="Laminin_B"/>
    <property type="match status" value="1"/>
</dbReference>
<dbReference type="Proteomes" id="UP001066276">
    <property type="component" value="Chromosome 4_1"/>
</dbReference>
<evidence type="ECO:0000313" key="13">
    <source>
        <dbReference type="Proteomes" id="UP001066276"/>
    </source>
</evidence>
<feature type="domain" description="Laminin EGF-like" evidence="10">
    <location>
        <begin position="46"/>
        <end position="103"/>
    </location>
</feature>
<name>A0AAV7T6K0_PLEWA</name>
<protein>
    <recommendedName>
        <fullName evidence="14">Laminin subunit gamma-2</fullName>
    </recommendedName>
</protein>
<comment type="caution">
    <text evidence="12">The sequence shown here is derived from an EMBL/GenBank/DDBJ whole genome shotgun (WGS) entry which is preliminary data.</text>
</comment>
<feature type="domain" description="Laminin EGF-like" evidence="10">
    <location>
        <begin position="159"/>
        <end position="208"/>
    </location>
</feature>
<keyword evidence="5 8" id="KW-1015">Disulfide bond</keyword>
<comment type="subcellular location">
    <subcellularLocation>
        <location evidence="1">Secreted</location>
        <location evidence="1">Extracellular space</location>
        <location evidence="1">Extracellular matrix</location>
        <location evidence="1">Basement membrane</location>
    </subcellularLocation>
</comment>
<accession>A0AAV7T6K0</accession>
<keyword evidence="4" id="KW-0084">Basement membrane</keyword>
<dbReference type="FunFam" id="2.10.25.10:FF:000051">
    <property type="entry name" value="Laminin subunit alpha 4"/>
    <property type="match status" value="1"/>
</dbReference>
<feature type="domain" description="Laminin IV type A" evidence="11">
    <location>
        <begin position="235"/>
        <end position="403"/>
    </location>
</feature>
<feature type="disulfide bond" evidence="8">
    <location>
        <begin position="179"/>
        <end position="188"/>
    </location>
</feature>
<evidence type="ECO:0000313" key="12">
    <source>
        <dbReference type="EMBL" id="KAJ1172098.1"/>
    </source>
</evidence>
<dbReference type="PANTHER" id="PTHR10574:SF313">
    <property type="entry name" value="LAMININ SUBUNIT GAMMA-2"/>
    <property type="match status" value="1"/>
</dbReference>
<dbReference type="InterPro" id="IPR002049">
    <property type="entry name" value="LE_dom"/>
</dbReference>
<feature type="disulfide bond" evidence="8">
    <location>
        <begin position="124"/>
        <end position="133"/>
    </location>
</feature>
<dbReference type="GO" id="GO:0009888">
    <property type="term" value="P:tissue development"/>
    <property type="evidence" value="ECO:0007669"/>
    <property type="project" value="TreeGrafter"/>
</dbReference>
<dbReference type="PROSITE" id="PS51115">
    <property type="entry name" value="LAMININ_IVA"/>
    <property type="match status" value="1"/>
</dbReference>
<dbReference type="PRINTS" id="PR00011">
    <property type="entry name" value="EGFLAMININ"/>
</dbReference>
<dbReference type="Gene3D" id="2.10.25.10">
    <property type="entry name" value="Laminin"/>
    <property type="match status" value="5"/>
</dbReference>
<feature type="domain" description="Laminin EGF-like" evidence="10">
    <location>
        <begin position="104"/>
        <end position="150"/>
    </location>
</feature>
<dbReference type="SMART" id="SM00281">
    <property type="entry name" value="LamB"/>
    <property type="match status" value="1"/>
</dbReference>